<keyword evidence="3" id="KW-1185">Reference proteome</keyword>
<feature type="coiled-coil region" evidence="1">
    <location>
        <begin position="63"/>
        <end position="123"/>
    </location>
</feature>
<organism evidence="2 3">
    <name type="scientific">Chrysodeixis includens</name>
    <name type="common">Soybean looper</name>
    <name type="synonym">Pseudoplusia includens</name>
    <dbReference type="NCBI Taxonomy" id="689277"/>
    <lineage>
        <taxon>Eukaryota</taxon>
        <taxon>Metazoa</taxon>
        <taxon>Ecdysozoa</taxon>
        <taxon>Arthropoda</taxon>
        <taxon>Hexapoda</taxon>
        <taxon>Insecta</taxon>
        <taxon>Pterygota</taxon>
        <taxon>Neoptera</taxon>
        <taxon>Endopterygota</taxon>
        <taxon>Lepidoptera</taxon>
        <taxon>Glossata</taxon>
        <taxon>Ditrysia</taxon>
        <taxon>Noctuoidea</taxon>
        <taxon>Noctuidae</taxon>
        <taxon>Plusiinae</taxon>
        <taxon>Chrysodeixis</taxon>
    </lineage>
</organism>
<proteinExistence type="predicted"/>
<evidence type="ECO:0000256" key="1">
    <source>
        <dbReference type="SAM" id="Coils"/>
    </source>
</evidence>
<keyword evidence="1" id="KW-0175">Coiled coil</keyword>
<dbReference type="Proteomes" id="UP001154114">
    <property type="component" value="Chromosome 24"/>
</dbReference>
<feature type="coiled-coil region" evidence="1">
    <location>
        <begin position="161"/>
        <end position="216"/>
    </location>
</feature>
<gene>
    <name evidence="2" type="ORF">CINC_LOCUS7693</name>
</gene>
<name>A0A9N8Q2S1_CHRIL</name>
<evidence type="ECO:0000313" key="3">
    <source>
        <dbReference type="Proteomes" id="UP001154114"/>
    </source>
</evidence>
<evidence type="ECO:0000313" key="2">
    <source>
        <dbReference type="EMBL" id="CAD0205393.1"/>
    </source>
</evidence>
<sequence length="235" mass="26900">MRKPYVGRGLRPAAQQQQPLQHFDVLLEKQLQNMRNYRASVSNPILNIAGLTTEILSQLNVPIESLPQKCQQLLRQAAETQQELDIEKLDPIAISLHQTKELTENLEDEYEILKLKQKNIELQAKIDRNNKFLEGLRKELQSSQEFLAGQNPSPENIQDYIRQMKQKVASYEENCEKAKSKFTKLSVPDAILPASLSTLVNTLVALREEAASLKLRADDVALAREARDTFIRLRR</sequence>
<reference evidence="2" key="1">
    <citation type="submission" date="2021-12" db="EMBL/GenBank/DDBJ databases">
        <authorList>
            <person name="King R."/>
        </authorList>
    </citation>
    <scope>NUCLEOTIDE SEQUENCE</scope>
</reference>
<dbReference type="EMBL" id="LR824027">
    <property type="protein sequence ID" value="CAD0205393.1"/>
    <property type="molecule type" value="Genomic_DNA"/>
</dbReference>
<dbReference type="OrthoDB" id="8117728at2759"/>
<accession>A0A9N8Q2S1</accession>
<dbReference type="AlphaFoldDB" id="A0A9N8Q2S1"/>
<protein>
    <submittedName>
        <fullName evidence="2">Uncharacterized protein</fullName>
    </submittedName>
</protein>